<evidence type="ECO:0000313" key="13">
    <source>
        <dbReference type="EMBL" id="KAK6637484.1"/>
    </source>
</evidence>
<evidence type="ECO:0000256" key="2">
    <source>
        <dbReference type="ARBA" id="ARBA00005042"/>
    </source>
</evidence>
<dbReference type="PANTHER" id="PTHR12586">
    <property type="entry name" value="CDP-DIACYLGLYCEROL--SERINE O-PHOSPHATIDYLTRANSFERASE"/>
    <property type="match status" value="1"/>
</dbReference>
<evidence type="ECO:0000256" key="1">
    <source>
        <dbReference type="ARBA" id="ARBA00003537"/>
    </source>
</evidence>
<dbReference type="PANTHER" id="PTHR12586:SF1">
    <property type="entry name" value="CDP-DIACYLGLYCEROL--GLYCEROL-3-PHOSPHATE 3-PHOSPHATIDYLTRANSFERASE, MITOCHONDRIAL"/>
    <property type="match status" value="1"/>
</dbReference>
<keyword evidence="4 11" id="KW-0444">Lipid biosynthesis</keyword>
<evidence type="ECO:0000256" key="11">
    <source>
        <dbReference type="RuleBase" id="RU365024"/>
    </source>
</evidence>
<proteinExistence type="inferred from homology"/>
<comment type="function">
    <text evidence="1 11">Functions in the biosynthesis of the anionic phospholipids phosphatidylglycerol and cardiolipin.</text>
</comment>
<dbReference type="Proteomes" id="UP001359485">
    <property type="component" value="Unassembled WGS sequence"/>
</dbReference>
<name>A0ABR1BAU3_POLSC</name>
<protein>
    <recommendedName>
        <fullName evidence="11">CDP-diacylglycerol--glycerol-3-phosphate 3-phosphatidyltransferase</fullName>
        <ecNumber evidence="11">2.7.8.5</ecNumber>
    </recommendedName>
</protein>
<evidence type="ECO:0000256" key="5">
    <source>
        <dbReference type="ARBA" id="ARBA00022679"/>
    </source>
</evidence>
<comment type="catalytic activity">
    <reaction evidence="10 11">
        <text>a CDP-1,2-diacyl-sn-glycerol + sn-glycerol 3-phosphate = a 1,2-diacyl-sn-glycero-3-phospho-(1'-sn-glycero-3'-phosphate) + CMP + H(+)</text>
        <dbReference type="Rhea" id="RHEA:12593"/>
        <dbReference type="ChEBI" id="CHEBI:15378"/>
        <dbReference type="ChEBI" id="CHEBI:57597"/>
        <dbReference type="ChEBI" id="CHEBI:58332"/>
        <dbReference type="ChEBI" id="CHEBI:60110"/>
        <dbReference type="ChEBI" id="CHEBI:60377"/>
        <dbReference type="EC" id="2.7.8.5"/>
    </reaction>
</comment>
<evidence type="ECO:0000256" key="9">
    <source>
        <dbReference type="ARBA" id="ARBA00023264"/>
    </source>
</evidence>
<keyword evidence="11" id="KW-0067">ATP-binding</keyword>
<dbReference type="CDD" id="cd09137">
    <property type="entry name" value="PLDc_PGS1_euk_2"/>
    <property type="match status" value="1"/>
</dbReference>
<dbReference type="EC" id="2.7.8.5" evidence="11"/>
<comment type="pathway">
    <text evidence="2 11">Phospholipid metabolism; phosphatidylglycerol biosynthesis; phosphatidylglycerol from CDP-diacylglycerol: step 1/2.</text>
</comment>
<gene>
    <name evidence="13" type="ORF">RUM44_007901</name>
</gene>
<comment type="caution">
    <text evidence="13">The sequence shown here is derived from an EMBL/GenBank/DDBJ whole genome shotgun (WGS) entry which is preliminary data.</text>
</comment>
<evidence type="ECO:0000256" key="8">
    <source>
        <dbReference type="ARBA" id="ARBA00023209"/>
    </source>
</evidence>
<keyword evidence="7 11" id="KW-0443">Lipid metabolism</keyword>
<keyword evidence="6" id="KW-0677">Repeat</keyword>
<sequence length="491" mass="56091">MGEFWNVLDMAHNIANQIWKHSFMQNAAPAVACESLNGTFLHKLGISWIPNQAPAFYINSKQVRILHEPRSFYNLLLEQINKANNRIVLSSLYLGTGHLEKDLVQAIQKRLAEKPNLVVKILLDCTRGSRGQSTSRQMVLPLLANHSDSCSVSLYQTASLQGPLNALLPTKYKEIVGLHHIKIYAFDDNFIITGANLSTDYFTNRQDRYIFIKGSQDLTDFVEGLVDKISEFSFHLNSNNTLTLGDNCPPLKDKKNFNFAASSAIRNYYDSFIGKGKIGDEDTVIFPLLEMGPFGIHTDSTITTKILEQYQEDAQVFLTTGYFNLTNSYIDTIIDKSKAKYKILMAHPMANGFYKAKFPAGGIPDAYTYLASSFLKQIIRHKQTNRIKIFEYKRPNWTYHAKGLWVNTEEIELPFITMVGSPNFGERSVNHDLECQFLLATADEKLQCDLYEERKLLYSKSHIFSEKVWNNPDRKIPAWVKVVVLFFRSYL</sequence>
<dbReference type="CDD" id="cd09135">
    <property type="entry name" value="PLDc_PGS1_euk_1"/>
    <property type="match status" value="1"/>
</dbReference>
<evidence type="ECO:0000256" key="10">
    <source>
        <dbReference type="ARBA" id="ARBA00048586"/>
    </source>
</evidence>
<dbReference type="SMART" id="SM00155">
    <property type="entry name" value="PLDc"/>
    <property type="match status" value="2"/>
</dbReference>
<dbReference type="Pfam" id="PF13091">
    <property type="entry name" value="PLDc_2"/>
    <property type="match status" value="1"/>
</dbReference>
<dbReference type="PIRSF" id="PIRSF000850">
    <property type="entry name" value="Phospholipase_D_PSS"/>
    <property type="match status" value="1"/>
</dbReference>
<dbReference type="SUPFAM" id="SSF56024">
    <property type="entry name" value="Phospholipase D/nuclease"/>
    <property type="match status" value="1"/>
</dbReference>
<dbReference type="PROSITE" id="PS50035">
    <property type="entry name" value="PLD"/>
    <property type="match status" value="1"/>
</dbReference>
<keyword evidence="14" id="KW-1185">Reference proteome</keyword>
<keyword evidence="11" id="KW-0496">Mitochondrion</keyword>
<evidence type="ECO:0000256" key="7">
    <source>
        <dbReference type="ARBA" id="ARBA00023098"/>
    </source>
</evidence>
<evidence type="ECO:0000256" key="4">
    <source>
        <dbReference type="ARBA" id="ARBA00022516"/>
    </source>
</evidence>
<feature type="domain" description="PLD phosphodiesterase" evidence="12">
    <location>
        <begin position="175"/>
        <end position="201"/>
    </location>
</feature>
<dbReference type="InterPro" id="IPR001736">
    <property type="entry name" value="PLipase_D/transphosphatidylase"/>
</dbReference>
<organism evidence="13 14">
    <name type="scientific">Polyplax serrata</name>
    <name type="common">Common mouse louse</name>
    <dbReference type="NCBI Taxonomy" id="468196"/>
    <lineage>
        <taxon>Eukaryota</taxon>
        <taxon>Metazoa</taxon>
        <taxon>Ecdysozoa</taxon>
        <taxon>Arthropoda</taxon>
        <taxon>Hexapoda</taxon>
        <taxon>Insecta</taxon>
        <taxon>Pterygota</taxon>
        <taxon>Neoptera</taxon>
        <taxon>Paraneoptera</taxon>
        <taxon>Psocodea</taxon>
        <taxon>Troctomorpha</taxon>
        <taxon>Phthiraptera</taxon>
        <taxon>Anoplura</taxon>
        <taxon>Polyplacidae</taxon>
        <taxon>Polyplax</taxon>
    </lineage>
</organism>
<dbReference type="InterPro" id="IPR016270">
    <property type="entry name" value="PGS1"/>
</dbReference>
<evidence type="ECO:0000259" key="12">
    <source>
        <dbReference type="PROSITE" id="PS50035"/>
    </source>
</evidence>
<comment type="similarity">
    <text evidence="3 11">Belongs to the CDP-alcohol phosphatidyltransferase class-II family.</text>
</comment>
<accession>A0ABR1BAU3</accession>
<dbReference type="EMBL" id="JAWJWF010000002">
    <property type="protein sequence ID" value="KAK6637484.1"/>
    <property type="molecule type" value="Genomic_DNA"/>
</dbReference>
<dbReference type="Gene3D" id="3.30.870.10">
    <property type="entry name" value="Endonuclease Chain A"/>
    <property type="match status" value="2"/>
</dbReference>
<comment type="subcellular location">
    <subcellularLocation>
        <location evidence="11">Mitochondrion</location>
    </subcellularLocation>
</comment>
<reference evidence="13 14" key="1">
    <citation type="submission" date="2023-09" db="EMBL/GenBank/DDBJ databases">
        <title>Genomes of two closely related lineages of the louse Polyplax serrata with different host specificities.</title>
        <authorList>
            <person name="Martinu J."/>
            <person name="Tarabai H."/>
            <person name="Stefka J."/>
            <person name="Hypsa V."/>
        </authorList>
    </citation>
    <scope>NUCLEOTIDE SEQUENCE [LARGE SCALE GENOMIC DNA]</scope>
    <source>
        <strain evidence="13">98ZLc_SE</strain>
    </source>
</reference>
<evidence type="ECO:0000313" key="14">
    <source>
        <dbReference type="Proteomes" id="UP001359485"/>
    </source>
</evidence>
<keyword evidence="9 11" id="KW-1208">Phospholipid metabolism</keyword>
<keyword evidence="11" id="KW-0547">Nucleotide-binding</keyword>
<evidence type="ECO:0000256" key="6">
    <source>
        <dbReference type="ARBA" id="ARBA00022737"/>
    </source>
</evidence>
<keyword evidence="5 11" id="KW-0808">Transferase</keyword>
<keyword evidence="8 11" id="KW-0594">Phospholipid biosynthesis</keyword>
<dbReference type="InterPro" id="IPR025202">
    <property type="entry name" value="PLD-like_dom"/>
</dbReference>
<evidence type="ECO:0000256" key="3">
    <source>
        <dbReference type="ARBA" id="ARBA00010682"/>
    </source>
</evidence>